<dbReference type="PROSITE" id="PS50011">
    <property type="entry name" value="PROTEIN_KINASE_DOM"/>
    <property type="match status" value="1"/>
</dbReference>
<feature type="binding site" evidence="7">
    <location>
        <position position="40"/>
    </location>
    <ligand>
        <name>ATP</name>
        <dbReference type="ChEBI" id="CHEBI:30616"/>
    </ligand>
</feature>
<dbReference type="InterPro" id="IPR008271">
    <property type="entry name" value="Ser/Thr_kinase_AS"/>
</dbReference>
<dbReference type="SUPFAM" id="SSF56112">
    <property type="entry name" value="Protein kinase-like (PK-like)"/>
    <property type="match status" value="1"/>
</dbReference>
<evidence type="ECO:0000256" key="6">
    <source>
        <dbReference type="ARBA" id="ARBA00022840"/>
    </source>
</evidence>
<keyword evidence="3" id="KW-0808">Transferase</keyword>
<feature type="region of interest" description="Disordered" evidence="8">
    <location>
        <begin position="449"/>
        <end position="491"/>
    </location>
</feature>
<comment type="caution">
    <text evidence="11">The sequence shown here is derived from an EMBL/GenBank/DDBJ whole genome shotgun (WGS) entry which is preliminary data.</text>
</comment>
<feature type="compositionally biased region" description="Low complexity" evidence="8">
    <location>
        <begin position="460"/>
        <end position="491"/>
    </location>
</feature>
<keyword evidence="2" id="KW-0723">Serine/threonine-protein kinase</keyword>
<feature type="domain" description="Protein kinase" evidence="10">
    <location>
        <begin position="11"/>
        <end position="269"/>
    </location>
</feature>
<feature type="region of interest" description="Disordered" evidence="8">
    <location>
        <begin position="269"/>
        <end position="395"/>
    </location>
</feature>
<feature type="compositionally biased region" description="Low complexity" evidence="8">
    <location>
        <begin position="367"/>
        <end position="381"/>
    </location>
</feature>
<dbReference type="PROSITE" id="PS00107">
    <property type="entry name" value="PROTEIN_KINASE_ATP"/>
    <property type="match status" value="1"/>
</dbReference>
<dbReference type="EC" id="2.7.11.1" evidence="1"/>
<dbReference type="GO" id="GO:0005524">
    <property type="term" value="F:ATP binding"/>
    <property type="evidence" value="ECO:0007669"/>
    <property type="project" value="UniProtKB-UniRule"/>
</dbReference>
<proteinExistence type="predicted"/>
<dbReference type="PANTHER" id="PTHR43289">
    <property type="entry name" value="MITOGEN-ACTIVATED PROTEIN KINASE KINASE KINASE 20-RELATED"/>
    <property type="match status" value="1"/>
</dbReference>
<dbReference type="SMART" id="SM00220">
    <property type="entry name" value="S_TKc"/>
    <property type="match status" value="1"/>
</dbReference>
<feature type="transmembrane region" description="Helical" evidence="9">
    <location>
        <begin position="424"/>
        <end position="446"/>
    </location>
</feature>
<reference evidence="11" key="1">
    <citation type="submission" date="2023-03" db="EMBL/GenBank/DDBJ databases">
        <title>Actinoallomurus iriomotensis NBRC 103681.</title>
        <authorList>
            <person name="Ichikawa N."/>
            <person name="Sato H."/>
            <person name="Tonouchi N."/>
        </authorList>
    </citation>
    <scope>NUCLEOTIDE SEQUENCE</scope>
    <source>
        <strain evidence="11">NBRC 103681</strain>
    </source>
</reference>
<dbReference type="Pfam" id="PF00069">
    <property type="entry name" value="Pkinase"/>
    <property type="match status" value="1"/>
</dbReference>
<keyword evidence="9" id="KW-1133">Transmembrane helix</keyword>
<accession>A0A9W6RLL3</accession>
<dbReference type="InterPro" id="IPR011009">
    <property type="entry name" value="Kinase-like_dom_sf"/>
</dbReference>
<evidence type="ECO:0000256" key="4">
    <source>
        <dbReference type="ARBA" id="ARBA00022741"/>
    </source>
</evidence>
<evidence type="ECO:0000313" key="12">
    <source>
        <dbReference type="Proteomes" id="UP001165135"/>
    </source>
</evidence>
<evidence type="ECO:0000313" key="11">
    <source>
        <dbReference type="EMBL" id="GLY78181.1"/>
    </source>
</evidence>
<feature type="compositionally biased region" description="Low complexity" evidence="8">
    <location>
        <begin position="314"/>
        <end position="323"/>
    </location>
</feature>
<feature type="compositionally biased region" description="Basic and acidic residues" evidence="8">
    <location>
        <begin position="276"/>
        <end position="291"/>
    </location>
</feature>
<evidence type="ECO:0000259" key="10">
    <source>
        <dbReference type="PROSITE" id="PS50011"/>
    </source>
</evidence>
<dbReference type="PANTHER" id="PTHR43289:SF6">
    <property type="entry name" value="SERINE_THREONINE-PROTEIN KINASE NEKL-3"/>
    <property type="match status" value="1"/>
</dbReference>
<dbReference type="RefSeq" id="WP_285628767.1">
    <property type="nucleotide sequence ID" value="NZ_BSTJ01000008.1"/>
</dbReference>
<dbReference type="CDD" id="cd14014">
    <property type="entry name" value="STKc_PknB_like"/>
    <property type="match status" value="1"/>
</dbReference>
<dbReference type="InterPro" id="IPR017441">
    <property type="entry name" value="Protein_kinase_ATP_BS"/>
</dbReference>
<keyword evidence="6 7" id="KW-0067">ATP-binding</keyword>
<evidence type="ECO:0000256" key="8">
    <source>
        <dbReference type="SAM" id="MobiDB-lite"/>
    </source>
</evidence>
<dbReference type="AlphaFoldDB" id="A0A9W6RLL3"/>
<evidence type="ECO:0000256" key="2">
    <source>
        <dbReference type="ARBA" id="ARBA00022527"/>
    </source>
</evidence>
<organism evidence="11 12">
    <name type="scientific">Actinoallomurus iriomotensis</name>
    <dbReference type="NCBI Taxonomy" id="478107"/>
    <lineage>
        <taxon>Bacteria</taxon>
        <taxon>Bacillati</taxon>
        <taxon>Actinomycetota</taxon>
        <taxon>Actinomycetes</taxon>
        <taxon>Streptosporangiales</taxon>
        <taxon>Thermomonosporaceae</taxon>
        <taxon>Actinoallomurus</taxon>
    </lineage>
</organism>
<dbReference type="InterPro" id="IPR000719">
    <property type="entry name" value="Prot_kinase_dom"/>
</dbReference>
<evidence type="ECO:0000256" key="7">
    <source>
        <dbReference type="PROSITE-ProRule" id="PRU10141"/>
    </source>
</evidence>
<dbReference type="EMBL" id="BSTJ01000008">
    <property type="protein sequence ID" value="GLY78181.1"/>
    <property type="molecule type" value="Genomic_DNA"/>
</dbReference>
<gene>
    <name evidence="11" type="ORF">Airi01_064480</name>
</gene>
<keyword evidence="9" id="KW-0812">Transmembrane</keyword>
<keyword evidence="4 7" id="KW-0547">Nucleotide-binding</keyword>
<dbReference type="GO" id="GO:0004674">
    <property type="term" value="F:protein serine/threonine kinase activity"/>
    <property type="evidence" value="ECO:0007669"/>
    <property type="project" value="UniProtKB-KW"/>
</dbReference>
<evidence type="ECO:0000256" key="1">
    <source>
        <dbReference type="ARBA" id="ARBA00012513"/>
    </source>
</evidence>
<keyword evidence="5" id="KW-0418">Kinase</keyword>
<feature type="compositionally biased region" description="Basic and acidic residues" evidence="8">
    <location>
        <begin position="352"/>
        <end position="362"/>
    </location>
</feature>
<evidence type="ECO:0000256" key="3">
    <source>
        <dbReference type="ARBA" id="ARBA00022679"/>
    </source>
</evidence>
<sequence length="641" mass="68187">MDTPRLLKNRYRLGSVIGRGGMGVVWLASDEVLDRRVAVKEVVFPPGLPEDEQQTLRRRTLREARTNARLNHPNVVGLYDIVEDEDRPWIVMEYVPSRSLAETVRADGPFTPERAAAIGLQLLGGLRAAHAAGVLHRDVKPSNVLLAEDGRVVLGDFGIATAKGGSTVTSSGVLIGSPSYMAPERARGHKAGPESDLWSLGATLYTAVEGRPPFDRDSSVATLAALVMDDPDEPERAGPLWPLIRALLQRDPSARPSVDTVAERLREIADGAAEQPVREGVEPVQGEERAKPAKRGRRPARGRRSGGITPVGPPSSEGPSPSEDSASQDSLPSEAVPRPAPDGYPVAPSSSDRVERPDEPRDLAAPAASGDTGTTEATGATPDRSPEPATADAATTGTAGLDAATVGTVPATGHHPSRRARAGLMAAAGVVAVALLAWAAVAVFGGGNAHDRRSARHAGTTPSHAPASPSSTGSPSASSPAATASPTTSPTAVVLPDGYHWHHDDTGFSIAVPDGWTAKHHGHYLYVEDPHSSRILIVDQSDHPKSNPLADWKEQEAARRGGFSDYHRVRLESIDYPQARKAADWEFTYRGSSGRTHVLNRNILANGKHAYALYWQVPDGRWKASKSIFEAFATTFRPAKD</sequence>
<feature type="compositionally biased region" description="Basic residues" evidence="8">
    <location>
        <begin position="292"/>
        <end position="304"/>
    </location>
</feature>
<name>A0A9W6RLL3_9ACTN</name>
<dbReference type="Gene3D" id="1.10.510.10">
    <property type="entry name" value="Transferase(Phosphotransferase) domain 1"/>
    <property type="match status" value="1"/>
</dbReference>
<evidence type="ECO:0000256" key="9">
    <source>
        <dbReference type="SAM" id="Phobius"/>
    </source>
</evidence>
<protein>
    <recommendedName>
        <fullName evidence="1">non-specific serine/threonine protein kinase</fullName>
        <ecNumber evidence="1">2.7.11.1</ecNumber>
    </recommendedName>
</protein>
<evidence type="ECO:0000256" key="5">
    <source>
        <dbReference type="ARBA" id="ARBA00022777"/>
    </source>
</evidence>
<keyword evidence="9" id="KW-0472">Membrane</keyword>
<dbReference type="PROSITE" id="PS00108">
    <property type="entry name" value="PROTEIN_KINASE_ST"/>
    <property type="match status" value="1"/>
</dbReference>
<dbReference type="Proteomes" id="UP001165135">
    <property type="component" value="Unassembled WGS sequence"/>
</dbReference>
<dbReference type="Gene3D" id="3.30.200.20">
    <property type="entry name" value="Phosphorylase Kinase, domain 1"/>
    <property type="match status" value="1"/>
</dbReference>